<dbReference type="RefSeq" id="WP_272003864.1">
    <property type="nucleotide sequence ID" value="NZ_JAQNDN010000019.1"/>
</dbReference>
<dbReference type="Proteomes" id="UP001217838">
    <property type="component" value="Unassembled WGS sequence"/>
</dbReference>
<feature type="signal peptide" evidence="2">
    <location>
        <begin position="1"/>
        <end position="29"/>
    </location>
</feature>
<sequence length="204" mass="21630">MQKLHAGALFTATLMIAGCGGGSPTPAVASATPASAPSPAPAPAPRPAAPVAASPPVGHEFVAMKLGDWPVELRVPPGSTLEPDPDESVRLNIFTPATCGENIMVDRLRPGEMEGAYRGAKRNPGKLTKNYVLQLDRRTDDGFEVKVSYDKPDGETRWVVELARKIGDYEYFCGGTTTYGDSFMGMPARAVDCVYATCASLRAL</sequence>
<dbReference type="PROSITE" id="PS51257">
    <property type="entry name" value="PROKAR_LIPOPROTEIN"/>
    <property type="match status" value="1"/>
</dbReference>
<evidence type="ECO:0008006" key="5">
    <source>
        <dbReference type="Google" id="ProtNLM"/>
    </source>
</evidence>
<evidence type="ECO:0000256" key="1">
    <source>
        <dbReference type="SAM" id="MobiDB-lite"/>
    </source>
</evidence>
<feature type="compositionally biased region" description="Pro residues" evidence="1">
    <location>
        <begin position="36"/>
        <end position="48"/>
    </location>
</feature>
<evidence type="ECO:0000313" key="3">
    <source>
        <dbReference type="EMBL" id="MDC0672336.1"/>
    </source>
</evidence>
<accession>A0ABT5BH81</accession>
<gene>
    <name evidence="3" type="ORF">POL58_31600</name>
</gene>
<keyword evidence="2" id="KW-0732">Signal</keyword>
<protein>
    <recommendedName>
        <fullName evidence="5">Lipoprotein</fullName>
    </recommendedName>
</protein>
<evidence type="ECO:0000313" key="4">
    <source>
        <dbReference type="Proteomes" id="UP001217838"/>
    </source>
</evidence>
<reference evidence="3 4" key="1">
    <citation type="submission" date="2022-11" db="EMBL/GenBank/DDBJ databases">
        <title>Minimal conservation of predation-associated metabolite biosynthetic gene clusters underscores biosynthetic potential of Myxococcota including descriptions for ten novel species: Archangium lansinium sp. nov., Myxococcus landrumus sp. nov., Nannocystis bai.</title>
        <authorList>
            <person name="Ahearne A."/>
            <person name="Stevens C."/>
            <person name="Dowd S."/>
        </authorList>
    </citation>
    <scope>NUCLEOTIDE SEQUENCE [LARGE SCALE GENOMIC DNA]</scope>
    <source>
        <strain evidence="3 4">NCELM</strain>
    </source>
</reference>
<keyword evidence="4" id="KW-1185">Reference proteome</keyword>
<dbReference type="EMBL" id="JAQNDN010000019">
    <property type="protein sequence ID" value="MDC0672336.1"/>
    <property type="molecule type" value="Genomic_DNA"/>
</dbReference>
<feature type="chain" id="PRO_5045407252" description="Lipoprotein" evidence="2">
    <location>
        <begin position="30"/>
        <end position="204"/>
    </location>
</feature>
<organism evidence="3 4">
    <name type="scientific">Nannocystis radixulma</name>
    <dbReference type="NCBI Taxonomy" id="2995305"/>
    <lineage>
        <taxon>Bacteria</taxon>
        <taxon>Pseudomonadati</taxon>
        <taxon>Myxococcota</taxon>
        <taxon>Polyangia</taxon>
        <taxon>Nannocystales</taxon>
        <taxon>Nannocystaceae</taxon>
        <taxon>Nannocystis</taxon>
    </lineage>
</organism>
<comment type="caution">
    <text evidence="3">The sequence shown here is derived from an EMBL/GenBank/DDBJ whole genome shotgun (WGS) entry which is preliminary data.</text>
</comment>
<evidence type="ECO:0000256" key="2">
    <source>
        <dbReference type="SAM" id="SignalP"/>
    </source>
</evidence>
<proteinExistence type="predicted"/>
<feature type="compositionally biased region" description="Low complexity" evidence="1">
    <location>
        <begin position="24"/>
        <end position="35"/>
    </location>
</feature>
<name>A0ABT5BH81_9BACT</name>
<feature type="region of interest" description="Disordered" evidence="1">
    <location>
        <begin position="24"/>
        <end position="53"/>
    </location>
</feature>